<name>A0A3M8S9V7_9PROT</name>
<sequence length="101" mass="10895">MKEENNPSCSGWILTAAGSWVLAGLFGGIAALQRFPGMGWFFPALAAGIWVTLALYFAGWKLQREAPEDELHPILYFVATVFALTAGTVVFVAAIHAAFPH</sequence>
<evidence type="ECO:0000313" key="2">
    <source>
        <dbReference type="EMBL" id="RNF77385.1"/>
    </source>
</evidence>
<keyword evidence="1" id="KW-0812">Transmembrane</keyword>
<gene>
    <name evidence="2" type="ORF">EC580_00120</name>
</gene>
<proteinExistence type="predicted"/>
<keyword evidence="1" id="KW-1133">Transmembrane helix</keyword>
<keyword evidence="1" id="KW-0472">Membrane</keyword>
<evidence type="ECO:0000256" key="1">
    <source>
        <dbReference type="SAM" id="Phobius"/>
    </source>
</evidence>
<dbReference type="EMBL" id="RIZI01000019">
    <property type="protein sequence ID" value="RNF77385.1"/>
    <property type="molecule type" value="Genomic_DNA"/>
</dbReference>
<feature type="transmembrane region" description="Helical" evidence="1">
    <location>
        <begin position="12"/>
        <end position="32"/>
    </location>
</feature>
<feature type="transmembrane region" description="Helical" evidence="1">
    <location>
        <begin position="74"/>
        <end position="99"/>
    </location>
</feature>
<organism evidence="2">
    <name type="scientific">Acidithiobacillus sulfuriphilus</name>
    <dbReference type="NCBI Taxonomy" id="1867749"/>
    <lineage>
        <taxon>Bacteria</taxon>
        <taxon>Pseudomonadati</taxon>
        <taxon>Pseudomonadota</taxon>
        <taxon>Acidithiobacillia</taxon>
        <taxon>Acidithiobacillales</taxon>
        <taxon>Acidithiobacillaceae</taxon>
        <taxon>Acidithiobacillus</taxon>
    </lineage>
</organism>
<reference evidence="2" key="1">
    <citation type="submission" date="2018-10" db="EMBL/GenBank/DDBJ databases">
        <title>Acidithiobacillus sulfuriphilus sp. nov.: an extremely acidophilic sulfur-oxidizing chemolithotroph isolated from a neutral pH environment.</title>
        <authorList>
            <person name="Falagan C."/>
            <person name="Moya-Beltran A."/>
            <person name="Quatrini R."/>
            <person name="Johnson D.B."/>
        </authorList>
    </citation>
    <scope>NUCLEOTIDE SEQUENCE [LARGE SCALE GENOMIC DNA]</scope>
    <source>
        <strain evidence="2">CJ-2</strain>
    </source>
</reference>
<dbReference type="OrthoDB" id="9950062at2"/>
<comment type="caution">
    <text evidence="2">The sequence shown here is derived from an EMBL/GenBank/DDBJ whole genome shotgun (WGS) entry which is preliminary data.</text>
</comment>
<protein>
    <submittedName>
        <fullName evidence="2">Uncharacterized protein</fullName>
    </submittedName>
</protein>
<accession>A0A3M8S9V7</accession>
<feature type="transmembrane region" description="Helical" evidence="1">
    <location>
        <begin position="38"/>
        <end position="62"/>
    </location>
</feature>
<dbReference type="RefSeq" id="WP_123101146.1">
    <property type="nucleotide sequence ID" value="NZ_CP127527.1"/>
</dbReference>
<dbReference type="AlphaFoldDB" id="A0A3M8S9V7"/>